<reference evidence="2 3" key="1">
    <citation type="submission" date="2016-02" db="EMBL/GenBank/DDBJ databases">
        <title>Band-tailed pigeon sequencing and assembly.</title>
        <authorList>
            <person name="Soares A.E."/>
            <person name="Novak B.J."/>
            <person name="Rice E.S."/>
            <person name="O'Connell B."/>
            <person name="Chang D."/>
            <person name="Weber S."/>
            <person name="Shapiro B."/>
        </authorList>
    </citation>
    <scope>NUCLEOTIDE SEQUENCE [LARGE SCALE GENOMIC DNA]</scope>
    <source>
        <strain evidence="2">BTP2013</strain>
        <tissue evidence="2">Blood</tissue>
    </source>
</reference>
<dbReference type="AlphaFoldDB" id="A0A1V4J705"/>
<organism evidence="2 3">
    <name type="scientific">Patagioenas fasciata monilis</name>
    <dbReference type="NCBI Taxonomy" id="372326"/>
    <lineage>
        <taxon>Eukaryota</taxon>
        <taxon>Metazoa</taxon>
        <taxon>Chordata</taxon>
        <taxon>Craniata</taxon>
        <taxon>Vertebrata</taxon>
        <taxon>Euteleostomi</taxon>
        <taxon>Archelosauria</taxon>
        <taxon>Archosauria</taxon>
        <taxon>Dinosauria</taxon>
        <taxon>Saurischia</taxon>
        <taxon>Theropoda</taxon>
        <taxon>Coelurosauria</taxon>
        <taxon>Aves</taxon>
        <taxon>Neognathae</taxon>
        <taxon>Neoaves</taxon>
        <taxon>Columbimorphae</taxon>
        <taxon>Columbiformes</taxon>
        <taxon>Columbidae</taxon>
        <taxon>Patagioenas</taxon>
    </lineage>
</organism>
<gene>
    <name evidence="2" type="ORF">AV530_001863</name>
</gene>
<evidence type="ECO:0000313" key="3">
    <source>
        <dbReference type="Proteomes" id="UP000190648"/>
    </source>
</evidence>
<comment type="caution">
    <text evidence="2">The sequence shown here is derived from an EMBL/GenBank/DDBJ whole genome shotgun (WGS) entry which is preliminary data.</text>
</comment>
<evidence type="ECO:0000313" key="2">
    <source>
        <dbReference type="EMBL" id="OPJ67577.1"/>
    </source>
</evidence>
<dbReference type="EMBL" id="LSYS01008925">
    <property type="protein sequence ID" value="OPJ67577.1"/>
    <property type="molecule type" value="Genomic_DNA"/>
</dbReference>
<evidence type="ECO:0000256" key="1">
    <source>
        <dbReference type="SAM" id="MobiDB-lite"/>
    </source>
</evidence>
<keyword evidence="3" id="KW-1185">Reference proteome</keyword>
<name>A0A1V4J705_PATFA</name>
<protein>
    <submittedName>
        <fullName evidence="2">Uncharacterized protein</fullName>
    </submittedName>
</protein>
<feature type="region of interest" description="Disordered" evidence="1">
    <location>
        <begin position="1"/>
        <end position="77"/>
    </location>
</feature>
<accession>A0A1V4J705</accession>
<dbReference type="Proteomes" id="UP000190648">
    <property type="component" value="Unassembled WGS sequence"/>
</dbReference>
<sequence length="77" mass="7984">MRFWFGREAGQPRWAGTGPAPGRAAELQGSVSSEPYVPRSQVAINHRPGSPPSRGRDPAPLGAGFAFGSSAPPLLGT</sequence>
<proteinExistence type="predicted"/>